<comment type="similarity">
    <text evidence="1">Belongs to the UPF0175 family.</text>
</comment>
<evidence type="ECO:0000313" key="3">
    <source>
        <dbReference type="Proteomes" id="UP000221734"/>
    </source>
</evidence>
<dbReference type="KEGG" id="kst:KSMBR1_0918"/>
<sequence length="86" mass="10050">MKENVLTIKYSDDVLLSLKETREEFEDEARYLLALKLYELGKISSGKAAKMAGLSRVEFLMRLKKYKVSPFQMDLEEILEEARSDR</sequence>
<gene>
    <name evidence="2" type="ORF">KSMBR1_0918</name>
</gene>
<dbReference type="InterPro" id="IPR005368">
    <property type="entry name" value="UPF0175"/>
</dbReference>
<dbReference type="PANTHER" id="PTHR37525:SF1">
    <property type="entry name" value="UPF0175 PROTEIN SSL1255"/>
    <property type="match status" value="1"/>
</dbReference>
<dbReference type="EMBL" id="LT934425">
    <property type="protein sequence ID" value="SOH03429.1"/>
    <property type="molecule type" value="Genomic_DNA"/>
</dbReference>
<dbReference type="InterPro" id="IPR052264">
    <property type="entry name" value="UPF0175_domain"/>
</dbReference>
<name>A0A2C9CC26_KUEST</name>
<dbReference type="Proteomes" id="UP000221734">
    <property type="component" value="Chromosome Kuenenia_stuttgartiensis_MBR1"/>
</dbReference>
<proteinExistence type="inferred from homology"/>
<dbReference type="OrthoDB" id="15200at2"/>
<keyword evidence="3" id="KW-1185">Reference proteome</keyword>
<dbReference type="AlphaFoldDB" id="A0A2C9CC26"/>
<reference evidence="3" key="1">
    <citation type="submission" date="2017-10" db="EMBL/GenBank/DDBJ databases">
        <authorList>
            <person name="Frank J."/>
        </authorList>
    </citation>
    <scope>NUCLEOTIDE SEQUENCE [LARGE SCALE GENOMIC DNA]</scope>
</reference>
<dbReference type="RefSeq" id="WP_099324267.1">
    <property type="nucleotide sequence ID" value="NZ_LT934425.1"/>
</dbReference>
<dbReference type="PANTHER" id="PTHR37525">
    <property type="entry name" value="UPF0175 PROTEIN SSL1255"/>
    <property type="match status" value="1"/>
</dbReference>
<dbReference type="Pfam" id="PF03683">
    <property type="entry name" value="UPF0175"/>
    <property type="match status" value="1"/>
</dbReference>
<protein>
    <submittedName>
        <fullName evidence="2">Uncharacterized protein</fullName>
    </submittedName>
</protein>
<evidence type="ECO:0000256" key="1">
    <source>
        <dbReference type="ARBA" id="ARBA00005651"/>
    </source>
</evidence>
<organism evidence="2 3">
    <name type="scientific">Kuenenia stuttgartiensis</name>
    <dbReference type="NCBI Taxonomy" id="174633"/>
    <lineage>
        <taxon>Bacteria</taxon>
        <taxon>Pseudomonadati</taxon>
        <taxon>Planctomycetota</taxon>
        <taxon>Candidatus Brocadiia</taxon>
        <taxon>Candidatus Brocadiales</taxon>
        <taxon>Candidatus Brocadiaceae</taxon>
        <taxon>Candidatus Kuenenia</taxon>
    </lineage>
</organism>
<accession>A0A2C9CC26</accession>
<evidence type="ECO:0000313" key="2">
    <source>
        <dbReference type="EMBL" id="SOH03429.1"/>
    </source>
</evidence>